<feature type="compositionally biased region" description="Polar residues" evidence="1">
    <location>
        <begin position="299"/>
        <end position="318"/>
    </location>
</feature>
<evidence type="ECO:0008006" key="4">
    <source>
        <dbReference type="Google" id="ProtNLM"/>
    </source>
</evidence>
<dbReference type="EMBL" id="QZFV01000021">
    <property type="protein sequence ID" value="RJQ91247.1"/>
    <property type="molecule type" value="Genomic_DNA"/>
</dbReference>
<protein>
    <recommendedName>
        <fullName evidence="4">Neutral/alkaline non-lysosomal ceramidase N-terminal domain-containing protein</fullName>
    </recommendedName>
</protein>
<feature type="compositionally biased region" description="Low complexity" evidence="1">
    <location>
        <begin position="371"/>
        <end position="395"/>
    </location>
</feature>
<accession>A0A419IAX8</accession>
<evidence type="ECO:0000313" key="2">
    <source>
        <dbReference type="EMBL" id="RJQ91247.1"/>
    </source>
</evidence>
<name>A0A419IAX8_9PSEU</name>
<evidence type="ECO:0000313" key="3">
    <source>
        <dbReference type="Proteomes" id="UP000285112"/>
    </source>
</evidence>
<dbReference type="Proteomes" id="UP000285112">
    <property type="component" value="Unassembled WGS sequence"/>
</dbReference>
<keyword evidence="3" id="KW-1185">Reference proteome</keyword>
<proteinExistence type="predicted"/>
<feature type="region of interest" description="Disordered" evidence="1">
    <location>
        <begin position="251"/>
        <end position="409"/>
    </location>
</feature>
<comment type="caution">
    <text evidence="2">The sequence shown here is derived from an EMBL/GenBank/DDBJ whole genome shotgun (WGS) entry which is preliminary data.</text>
</comment>
<feature type="compositionally biased region" description="Pro residues" evidence="1">
    <location>
        <begin position="323"/>
        <end position="333"/>
    </location>
</feature>
<organism evidence="2 3">
    <name type="scientific">Amycolatopsis panacis</name>
    <dbReference type="NCBI Taxonomy" id="2340917"/>
    <lineage>
        <taxon>Bacteria</taxon>
        <taxon>Bacillati</taxon>
        <taxon>Actinomycetota</taxon>
        <taxon>Actinomycetes</taxon>
        <taxon>Pseudonocardiales</taxon>
        <taxon>Pseudonocardiaceae</taxon>
        <taxon>Amycolatopsis</taxon>
    </lineage>
</organism>
<reference evidence="2 3" key="1">
    <citation type="submission" date="2018-09" db="EMBL/GenBank/DDBJ databases">
        <title>YIM PH 21725 draft genome.</title>
        <authorList>
            <person name="Miao C."/>
        </authorList>
    </citation>
    <scope>NUCLEOTIDE SEQUENCE [LARGE SCALE GENOMIC DNA]</scope>
    <source>
        <strain evidence="3">YIM PH21725</strain>
    </source>
</reference>
<gene>
    <name evidence="2" type="ORF">D5S19_01930</name>
</gene>
<evidence type="ECO:0000256" key="1">
    <source>
        <dbReference type="SAM" id="MobiDB-lite"/>
    </source>
</evidence>
<dbReference type="AlphaFoldDB" id="A0A419IAX8"/>
<sequence length="557" mass="57763">MRIGHGQVCLQVPVGTRLGGYAARTGASTGTLDQLEVHAVTISAGNSRFAWLVADLPAVNTDLAEPLAARLAGSLRTRPELIWLSATHTHSGPETGCRPGGGRTPPEWHEQVLTAGDLAAGHALATEAPAELTIHTGLINDVGGQRSGALPRKNVPVTVLAARAHGRICGVVVVLPVHPTVLGADNLLVSADLTGAVRRAVTARLGCWAMVATGAAGDVSTRPHRRNQQPDELARLACLAADQVVALTTPPGRAITLDPAPRGPADLRRSPAAGNFESKWSAPIGPGRHFADPHRRSSMPVSGQTTSRCGSAQPSSTAAPEPTGQPPTAPNPEHPTDTHRPPSAAAPHHTLPLGQPDVPRRSPTPNPGQPPNAARPTQPRQPPQARTTGQPNQPSTAPPDPPPITGARTWSLYLPGRLDEPTPDATALRQQLTEARRTGNAVAVRTAETALQGAELAASARIREPRLVVSAVRLGDLSLVGFGGEPYLALEAALATEVPGPLVLIGYTGGYLGYLPTAAAYRTGAYEVHISPVAEGAAELAVREAVRLLGVSPEGGR</sequence>